<comment type="caution">
    <text evidence="1">The sequence shown here is derived from an EMBL/GenBank/DDBJ whole genome shotgun (WGS) entry which is preliminary data.</text>
</comment>
<reference evidence="1" key="1">
    <citation type="submission" date="2019-11" db="EMBL/GenBank/DDBJ databases">
        <title>Leishmania tarentolae CDS.</title>
        <authorList>
            <person name="Goto Y."/>
            <person name="Yamagishi J."/>
        </authorList>
    </citation>
    <scope>NUCLEOTIDE SEQUENCE [LARGE SCALE GENOMIC DNA]</scope>
    <source>
        <strain evidence="1">Parrot Tar II</strain>
    </source>
</reference>
<protein>
    <submittedName>
        <fullName evidence="1">Uncharacterized protein</fullName>
    </submittedName>
</protein>
<proteinExistence type="predicted"/>
<evidence type="ECO:0000313" key="1">
    <source>
        <dbReference type="EMBL" id="GET91069.1"/>
    </source>
</evidence>
<dbReference type="VEuPathDB" id="TriTrypDB:LtaPh_3107600"/>
<gene>
    <name evidence="1" type="ORF">LtaPh_3107600</name>
</gene>
<accession>A0A640KUA0</accession>
<name>A0A640KUA0_LEITA</name>
<sequence length="135" mass="16156">MRKRRPPFSLTSLRHWCVIDRAVGGVHTAQAEVLYHVPIGSVERLRHIALRLLVRFMRAYRLLQCQWLMEIDKRRLFHLKHPTRASAIAAHVIGGHVQRYFREGRHHQLQRGWKTKYDITHGAVERRQKWGQERQ</sequence>
<evidence type="ECO:0000313" key="2">
    <source>
        <dbReference type="Proteomes" id="UP000419144"/>
    </source>
</evidence>
<keyword evidence="2" id="KW-1185">Reference proteome</keyword>
<organism evidence="1 2">
    <name type="scientific">Leishmania tarentolae</name>
    <name type="common">Sauroleishmania tarentolae</name>
    <dbReference type="NCBI Taxonomy" id="5689"/>
    <lineage>
        <taxon>Eukaryota</taxon>
        <taxon>Discoba</taxon>
        <taxon>Euglenozoa</taxon>
        <taxon>Kinetoplastea</taxon>
        <taxon>Metakinetoplastina</taxon>
        <taxon>Trypanosomatida</taxon>
        <taxon>Trypanosomatidae</taxon>
        <taxon>Leishmaniinae</taxon>
        <taxon>Leishmania</taxon>
        <taxon>lizard Leishmania</taxon>
    </lineage>
</organism>
<dbReference type="EMBL" id="BLBS01000045">
    <property type="protein sequence ID" value="GET91069.1"/>
    <property type="molecule type" value="Genomic_DNA"/>
</dbReference>
<dbReference type="Proteomes" id="UP000419144">
    <property type="component" value="Unassembled WGS sequence"/>
</dbReference>
<dbReference type="AlphaFoldDB" id="A0A640KUA0"/>